<comment type="caution">
    <text evidence="1">The sequence shown here is derived from an EMBL/GenBank/DDBJ whole genome shotgun (WGS) entry which is preliminary data.</text>
</comment>
<name>A0AAD7CBC2_9AGAR</name>
<sequence length="647" mass="71907">MANHLPDEIIAEILSPALKVPDDVFSDNSRESPFAQYSESSSAFLLVSKAWLRVSTPLLYHVVVLRSTAQAAALERALKMNPELGHFIKKLRLEGGYGIPIHKIIKSAPNISDLFLTLGIWSSDSVGGLVRGLPLMNPTRLILGNNGTGGNKNCQLLMDALATSLKEWTNLAVLDLPWDGYFLPVAAVTIGAAIRDGAPNLKTVLIADSYLRDAQYLALIAKNKSVTSIQPKKPTARFYSSSKLSDPSLRGLIKIPELLPEDNSLFNPFVTSPDTSEEKQLQFSTGAVTEDIWKRIIHFSMVLEFNTEGWPKRRLGVLLVSKLFARLALPHYYEALSFHYPRKFKDFTVRLSSDESLRLQVRTLHLRIPALNANDFRSALPQLNQLMQLSGGVDAERIVMSYKMFKDLATFCGDTLEVLEGIEVSKGPTIQSPAVFAKFRRLKKLGIGFKAKLDVKASSIPATGGLPDLEELVVSHADETVVAVLAKMHLALLRAVSFSLRTPKVRQFFAKHGSKLGTVGIWVEDIKEANLFDQCPGVVEVTVHCAGYTPQPESFTSSVPHATLKTITFKPYGRIRAMEQNWKPFFRAFCVDTFPALEQVFFPHIKWPTTEHNIAKSAWVSAAERLLESEVALVNFEGVGWRKRLKK</sequence>
<evidence type="ECO:0000313" key="1">
    <source>
        <dbReference type="EMBL" id="KAJ7644352.1"/>
    </source>
</evidence>
<protein>
    <submittedName>
        <fullName evidence="1">Uncharacterized protein</fullName>
    </submittedName>
</protein>
<proteinExistence type="predicted"/>
<evidence type="ECO:0000313" key="2">
    <source>
        <dbReference type="Proteomes" id="UP001221142"/>
    </source>
</evidence>
<reference evidence="1" key="1">
    <citation type="submission" date="2023-03" db="EMBL/GenBank/DDBJ databases">
        <title>Massive genome expansion in bonnet fungi (Mycena s.s.) driven by repeated elements and novel gene families across ecological guilds.</title>
        <authorList>
            <consortium name="Lawrence Berkeley National Laboratory"/>
            <person name="Harder C.B."/>
            <person name="Miyauchi S."/>
            <person name="Viragh M."/>
            <person name="Kuo A."/>
            <person name="Thoen E."/>
            <person name="Andreopoulos B."/>
            <person name="Lu D."/>
            <person name="Skrede I."/>
            <person name="Drula E."/>
            <person name="Henrissat B."/>
            <person name="Morin E."/>
            <person name="Kohler A."/>
            <person name="Barry K."/>
            <person name="LaButti K."/>
            <person name="Morin E."/>
            <person name="Salamov A."/>
            <person name="Lipzen A."/>
            <person name="Mereny Z."/>
            <person name="Hegedus B."/>
            <person name="Baldrian P."/>
            <person name="Stursova M."/>
            <person name="Weitz H."/>
            <person name="Taylor A."/>
            <person name="Grigoriev I.V."/>
            <person name="Nagy L.G."/>
            <person name="Martin F."/>
            <person name="Kauserud H."/>
        </authorList>
    </citation>
    <scope>NUCLEOTIDE SEQUENCE</scope>
    <source>
        <strain evidence="1">9284</strain>
    </source>
</reference>
<dbReference type="EMBL" id="JARKIF010000003">
    <property type="protein sequence ID" value="KAJ7644352.1"/>
    <property type="molecule type" value="Genomic_DNA"/>
</dbReference>
<accession>A0AAD7CBC2</accession>
<dbReference type="AlphaFoldDB" id="A0AAD7CBC2"/>
<dbReference type="Proteomes" id="UP001221142">
    <property type="component" value="Unassembled WGS sequence"/>
</dbReference>
<keyword evidence="2" id="KW-1185">Reference proteome</keyword>
<organism evidence="1 2">
    <name type="scientific">Roridomyces roridus</name>
    <dbReference type="NCBI Taxonomy" id="1738132"/>
    <lineage>
        <taxon>Eukaryota</taxon>
        <taxon>Fungi</taxon>
        <taxon>Dikarya</taxon>
        <taxon>Basidiomycota</taxon>
        <taxon>Agaricomycotina</taxon>
        <taxon>Agaricomycetes</taxon>
        <taxon>Agaricomycetidae</taxon>
        <taxon>Agaricales</taxon>
        <taxon>Marasmiineae</taxon>
        <taxon>Mycenaceae</taxon>
        <taxon>Roridomyces</taxon>
    </lineage>
</organism>
<gene>
    <name evidence="1" type="ORF">FB45DRAFT_897617</name>
</gene>